<feature type="region of interest" description="Disordered" evidence="1">
    <location>
        <begin position="1"/>
        <end position="39"/>
    </location>
</feature>
<dbReference type="GeneID" id="17091026"/>
<dbReference type="EMBL" id="KB454486">
    <property type="protein sequence ID" value="EME32446.1"/>
    <property type="molecule type" value="Genomic_DNA"/>
</dbReference>
<sequence>MASQYPVSGSGQFTHSSYGDIRSPLRRAPGSLSRKERVEGVEWAGVRKPRDGSTGKFSSNTPPVLQTQRRSGNYLTLEQPTVDLSTLQRNFADGSTECYISEEGPNIRTNREFNTFAPRKSDRSQERGGESLHRTLKSGFVTQQEDVVQPYSNVAAALKQSSEAHQSSVNFSQKNAAYNRAASYRNANLDNFAPGVNNNCVKPLGRKPFVREGGPAQMGPRSKQELDFHSGFLSSGYSRERVEERLDGTPSRPDLYRNLWKAGSSTRGAGEASSQFSGARNENQQQMGYSNFNLADLRNFSSPQPQNSTITANTSSLYSLDPYPQNQDQLRFAMHGVTSGQKPSPYMSRITPNNINHATSDRIPTQSHVLLHQKENYHMNQTLLRYIEEFRHCLDIIREVDVGIPEIQFLLEIGSVIERALGEVIATRSNRFEVGSPYLEMLVKFIDVFLNYASCSARTGMFSIINQQRFEQTNSQVDTNTRTSTTNTRVGGMSTPGFSFEGSQTNESSIARINSNGAIYTDTEPSQHSQYSARSHRSATIHDSLQNSGTMERNKVRNKTKGAKRSAPEQSSEDFEAQSAGIKSARPPSVRTDIIDQPVVSNSVSSSEIERSTSNTFSKSKTGKESLNSQGEEDIVLKTKEQLDISTASLRRNTEHAELFLNKLKERNLQLLRFSRLIGRRGRHTDISGTRSHPEAPEDSFRNTVEIIKLECENLKHFCRGLDVYICETDSCILVKCKISGVPFRLPHLYIKLNSEDPDNLYGHSFDYCGIELGDLGARVKEEFTKALKKYSQYINIITLIRVYWKIVTEVTSSLMTDYRK</sequence>
<feature type="region of interest" description="Disordered" evidence="1">
    <location>
        <begin position="47"/>
        <end position="66"/>
    </location>
</feature>
<dbReference type="OrthoDB" id="10410784at2759"/>
<feature type="compositionally biased region" description="Low complexity" evidence="1">
    <location>
        <begin position="479"/>
        <end position="489"/>
    </location>
</feature>
<feature type="compositionally biased region" description="Low complexity" evidence="1">
    <location>
        <begin position="600"/>
        <end position="616"/>
    </location>
</feature>
<feature type="region of interest" description="Disordered" evidence="1">
    <location>
        <begin position="472"/>
        <end position="506"/>
    </location>
</feature>
<dbReference type="Gramene" id="EME32446">
    <property type="protein sequence ID" value="EME32446"/>
    <property type="gene ID" value="Gasu_05290"/>
</dbReference>
<feature type="compositionally biased region" description="Polar residues" evidence="1">
    <location>
        <begin position="55"/>
        <end position="66"/>
    </location>
</feature>
<organism evidence="2 3">
    <name type="scientific">Galdieria sulphuraria</name>
    <name type="common">Red alga</name>
    <dbReference type="NCBI Taxonomy" id="130081"/>
    <lineage>
        <taxon>Eukaryota</taxon>
        <taxon>Rhodophyta</taxon>
        <taxon>Bangiophyceae</taxon>
        <taxon>Galdieriales</taxon>
        <taxon>Galdieriaceae</taxon>
        <taxon>Galdieria</taxon>
    </lineage>
</organism>
<reference evidence="3" key="1">
    <citation type="journal article" date="2013" name="Science">
        <title>Gene transfer from bacteria and archaea facilitated evolution of an extremophilic eukaryote.</title>
        <authorList>
            <person name="Schonknecht G."/>
            <person name="Chen W.H."/>
            <person name="Ternes C.M."/>
            <person name="Barbier G.G."/>
            <person name="Shrestha R.P."/>
            <person name="Stanke M."/>
            <person name="Brautigam A."/>
            <person name="Baker B.J."/>
            <person name="Banfield J.F."/>
            <person name="Garavito R.M."/>
            <person name="Carr K."/>
            <person name="Wilkerson C."/>
            <person name="Rensing S.A."/>
            <person name="Gagneul D."/>
            <person name="Dickenson N.E."/>
            <person name="Oesterhelt C."/>
            <person name="Lercher M.J."/>
            <person name="Weber A.P."/>
        </authorList>
    </citation>
    <scope>NUCLEOTIDE SEQUENCE [LARGE SCALE GENOMIC DNA]</scope>
    <source>
        <strain evidence="3">074W</strain>
    </source>
</reference>
<gene>
    <name evidence="2" type="ORF">Gasu_05290</name>
</gene>
<proteinExistence type="predicted"/>
<name>M2W9A1_GALSU</name>
<dbReference type="KEGG" id="gsl:Gasu_05290"/>
<feature type="compositionally biased region" description="Polar residues" evidence="1">
    <location>
        <begin position="1"/>
        <end position="17"/>
    </location>
</feature>
<feature type="region of interest" description="Disordered" evidence="1">
    <location>
        <begin position="520"/>
        <end position="633"/>
    </location>
</feature>
<evidence type="ECO:0000313" key="3">
    <source>
        <dbReference type="Proteomes" id="UP000030680"/>
    </source>
</evidence>
<dbReference type="AlphaFoldDB" id="M2W9A1"/>
<feature type="compositionally biased region" description="Polar residues" evidence="1">
    <location>
        <begin position="541"/>
        <end position="551"/>
    </location>
</feature>
<dbReference type="Proteomes" id="UP000030680">
    <property type="component" value="Unassembled WGS sequence"/>
</dbReference>
<evidence type="ECO:0000256" key="1">
    <source>
        <dbReference type="SAM" id="MobiDB-lite"/>
    </source>
</evidence>
<accession>M2W9A1</accession>
<protein>
    <submittedName>
        <fullName evidence="2">Uncharacterized protein</fullName>
    </submittedName>
</protein>
<evidence type="ECO:0000313" key="2">
    <source>
        <dbReference type="EMBL" id="EME32446.1"/>
    </source>
</evidence>
<feature type="compositionally biased region" description="Polar residues" evidence="1">
    <location>
        <begin position="520"/>
        <end position="533"/>
    </location>
</feature>
<feature type="compositionally biased region" description="Polar residues" evidence="1">
    <location>
        <begin position="617"/>
        <end position="630"/>
    </location>
</feature>
<dbReference type="RefSeq" id="XP_005708966.1">
    <property type="nucleotide sequence ID" value="XM_005708909.1"/>
</dbReference>
<keyword evidence="3" id="KW-1185">Reference proteome</keyword>